<proteinExistence type="predicted"/>
<evidence type="ECO:0000313" key="1">
    <source>
        <dbReference type="EMBL" id="TWB26378.1"/>
    </source>
</evidence>
<dbReference type="Proteomes" id="UP000316545">
    <property type="component" value="Unassembled WGS sequence"/>
</dbReference>
<accession>A0A560FXM5</accession>
<dbReference type="EMBL" id="VITO01000008">
    <property type="protein sequence ID" value="TWB26378.1"/>
    <property type="molecule type" value="Genomic_DNA"/>
</dbReference>
<dbReference type="AlphaFoldDB" id="A0A560FXM5"/>
<name>A0A560FXM5_9PROT</name>
<comment type="caution">
    <text evidence="1">The sequence shown here is derived from an EMBL/GenBank/DDBJ whole genome shotgun (WGS) entry which is preliminary data.</text>
</comment>
<reference evidence="1 2" key="1">
    <citation type="submission" date="2019-06" db="EMBL/GenBank/DDBJ databases">
        <title>Genomic Encyclopedia of Type Strains, Phase IV (KMG-V): Genome sequencing to study the core and pangenomes of soil and plant-associated prokaryotes.</title>
        <authorList>
            <person name="Whitman W."/>
        </authorList>
    </citation>
    <scope>NUCLEOTIDE SEQUENCE [LARGE SCALE GENOMIC DNA]</scope>
    <source>
        <strain evidence="1 2">BR 11865</strain>
    </source>
</reference>
<dbReference type="SUPFAM" id="SSF53850">
    <property type="entry name" value="Periplasmic binding protein-like II"/>
    <property type="match status" value="1"/>
</dbReference>
<protein>
    <recommendedName>
        <fullName evidence="3">Amino acid ABC transporter substrate-binding protein (PAAT family)</fullName>
    </recommendedName>
</protein>
<sequence>MSHVRSAVRAWRLATVAFVVLVCALAWNRRAMAGAVESEASAPPLSIIYPRYVESGDDPRADYPLGLLRLALDEMGARYTLRPSDTLMERTRAVAALKAGAIINLAWVGSNAELEHELRPIRIPIYRGLLGYRLFIIRRQDQPRFTAVRSLDDLRQLTAGQGLGWTDVDIFQAAGLPVETFRYDLLFRLMQQGRLDYFPRSASEIYAELAAHAADCPDLVVEDSLLLVYRLPLYFFTNKKDEALAATIEEGLRRAYDDGSFLKYFNEHPAIRKLLAEAHLDSRRRIDIPNPVQSPETAALPDTYWFDR</sequence>
<dbReference type="Gene3D" id="3.40.190.10">
    <property type="entry name" value="Periplasmic binding protein-like II"/>
    <property type="match status" value="2"/>
</dbReference>
<keyword evidence="2" id="KW-1185">Reference proteome</keyword>
<gene>
    <name evidence="1" type="ORF">FBZ88_108143</name>
</gene>
<dbReference type="RefSeq" id="WP_145617609.1">
    <property type="nucleotide sequence ID" value="NZ_JAYNFR010000038.1"/>
</dbReference>
<organism evidence="1 2">
    <name type="scientific">Nitrospirillum amazonense</name>
    <dbReference type="NCBI Taxonomy" id="28077"/>
    <lineage>
        <taxon>Bacteria</taxon>
        <taxon>Pseudomonadati</taxon>
        <taxon>Pseudomonadota</taxon>
        <taxon>Alphaproteobacteria</taxon>
        <taxon>Rhodospirillales</taxon>
        <taxon>Azospirillaceae</taxon>
        <taxon>Nitrospirillum</taxon>
    </lineage>
</organism>
<evidence type="ECO:0000313" key="2">
    <source>
        <dbReference type="Proteomes" id="UP000316545"/>
    </source>
</evidence>
<evidence type="ECO:0008006" key="3">
    <source>
        <dbReference type="Google" id="ProtNLM"/>
    </source>
</evidence>